<dbReference type="EMBL" id="MT181527">
    <property type="protein sequence ID" value="QQL09541.1"/>
    <property type="molecule type" value="Genomic_DNA"/>
</dbReference>
<dbReference type="SUPFAM" id="SSF52540">
    <property type="entry name" value="P-loop containing nucleoside triphosphate hydrolases"/>
    <property type="match status" value="1"/>
</dbReference>
<sequence length="305" mass="34441">MKKLHPSAHWEACKGTEAQNVKYCLIDADLIIEYGTRMKAPEEKQQGKRNDIITVRKMIREGAGMKDVVMHVNTGQAIKVAETMLKYLEVSRSWKPEVYWIYGPAGTNKTRSAFEACRDPWMSLDHGKWFEGYDAHADVIIDDFREAWCTFSTLLRLLDRYPYRIEVKGSSRQFLARRIFITSCHAPHKVYGALRDEDLMQLGRRIDTIFYMPTPGVILGMPGSEIGIEPSDEQKFPEQSPEQKVWGNTTEPPSDLIGDEAGGSCAVAPQTNLPRTACGEDHEPGMACIGCDVASFLTDLDKYRV</sequence>
<keyword evidence="16" id="KW-0511">Multifunctional enzyme</keyword>
<dbReference type="GO" id="GO:0004519">
    <property type="term" value="F:endonuclease activity"/>
    <property type="evidence" value="ECO:0007669"/>
    <property type="project" value="UniProtKB-KW"/>
</dbReference>
<dbReference type="GO" id="GO:0042025">
    <property type="term" value="C:host cell nucleus"/>
    <property type="evidence" value="ECO:0007669"/>
    <property type="project" value="UniProtKB-SubCell"/>
</dbReference>
<dbReference type="GO" id="GO:0006260">
    <property type="term" value="P:DNA replication"/>
    <property type="evidence" value="ECO:0007669"/>
    <property type="project" value="UniProtKB-KW"/>
</dbReference>
<name>A0A7T7DFV7_9VIRU</name>
<evidence type="ECO:0000256" key="10">
    <source>
        <dbReference type="ARBA" id="ARBA00022723"/>
    </source>
</evidence>
<keyword evidence="7" id="KW-0548">Nucleotidyltransferase</keyword>
<dbReference type="Gene3D" id="3.40.1310.20">
    <property type="match status" value="1"/>
</dbReference>
<protein>
    <recommendedName>
        <fullName evidence="4">Replication-associated protein</fullName>
    </recommendedName>
    <alternativeName>
        <fullName evidence="17">ATP-dependent helicase Rep</fullName>
    </alternativeName>
    <alternativeName>
        <fullName evidence="18">RepP</fullName>
    </alternativeName>
</protein>
<keyword evidence="10" id="KW-0479">Metal-binding</keyword>
<dbReference type="Pfam" id="PF00910">
    <property type="entry name" value="RNA_helicase"/>
    <property type="match status" value="1"/>
</dbReference>
<dbReference type="GO" id="GO:0016779">
    <property type="term" value="F:nucleotidyltransferase activity"/>
    <property type="evidence" value="ECO:0007669"/>
    <property type="project" value="UniProtKB-KW"/>
</dbReference>
<dbReference type="Gene3D" id="3.40.50.300">
    <property type="entry name" value="P-loop containing nucleotide triphosphate hydrolases"/>
    <property type="match status" value="1"/>
</dbReference>
<keyword evidence="13" id="KW-0378">Hydrolase</keyword>
<dbReference type="GO" id="GO:0003723">
    <property type="term" value="F:RNA binding"/>
    <property type="evidence" value="ECO:0007669"/>
    <property type="project" value="InterPro"/>
</dbReference>
<evidence type="ECO:0000256" key="15">
    <source>
        <dbReference type="ARBA" id="ARBA00023125"/>
    </source>
</evidence>
<dbReference type="InterPro" id="IPR027417">
    <property type="entry name" value="P-loop_NTPase"/>
</dbReference>
<evidence type="ECO:0000256" key="7">
    <source>
        <dbReference type="ARBA" id="ARBA00022695"/>
    </source>
</evidence>
<evidence type="ECO:0000256" key="3">
    <source>
        <dbReference type="ARBA" id="ARBA00008545"/>
    </source>
</evidence>
<comment type="similarity">
    <text evidence="3">Belongs to the nanoviruses/circoviruses replication-associated protein family.</text>
</comment>
<keyword evidence="8" id="KW-0235">DNA replication</keyword>
<dbReference type="GO" id="GO:0003724">
    <property type="term" value="F:RNA helicase activity"/>
    <property type="evidence" value="ECO:0007669"/>
    <property type="project" value="InterPro"/>
</dbReference>
<evidence type="ECO:0000259" key="21">
    <source>
        <dbReference type="PROSITE" id="PS52020"/>
    </source>
</evidence>
<evidence type="ECO:0000256" key="9">
    <source>
        <dbReference type="ARBA" id="ARBA00022722"/>
    </source>
</evidence>
<feature type="domain" description="CRESS-DNA virus Rep endonuclease" evidence="21">
    <location>
        <begin position="1"/>
        <end position="37"/>
    </location>
</feature>
<reference evidence="22" key="1">
    <citation type="journal article" date="2021" name="Virology (Lond)">
        <title>Diverse cressdnaviruses and an anellovirus identified in the fecal samples of yellow-bellied marmots.</title>
        <authorList>
            <person name="Khalifeh A."/>
            <person name="Blumstein D.T."/>
            <person name="Fontenele R.S."/>
            <person name="Schmidlin K."/>
            <person name="Richet C."/>
            <person name="Kraberger S."/>
            <person name="Varsani A."/>
        </authorList>
    </citation>
    <scope>NUCLEOTIDE SEQUENCE</scope>
    <source>
        <strain evidence="22">MAR3_3_1358</strain>
    </source>
</reference>
<evidence type="ECO:0000256" key="16">
    <source>
        <dbReference type="ARBA" id="ARBA00023268"/>
    </source>
</evidence>
<evidence type="ECO:0000256" key="20">
    <source>
        <dbReference type="SAM" id="MobiDB-lite"/>
    </source>
</evidence>
<evidence type="ECO:0000256" key="8">
    <source>
        <dbReference type="ARBA" id="ARBA00022705"/>
    </source>
</evidence>
<keyword evidence="14" id="KW-0190">Covalent protein-DNA linkage</keyword>
<dbReference type="GO" id="GO:0046872">
    <property type="term" value="F:metal ion binding"/>
    <property type="evidence" value="ECO:0007669"/>
    <property type="project" value="UniProtKB-KW"/>
</dbReference>
<keyword evidence="12" id="KW-0255">Endonuclease</keyword>
<keyword evidence="6" id="KW-0808">Transferase</keyword>
<evidence type="ECO:0000256" key="13">
    <source>
        <dbReference type="ARBA" id="ARBA00022801"/>
    </source>
</evidence>
<evidence type="ECO:0000256" key="4">
    <source>
        <dbReference type="ARBA" id="ARBA00014531"/>
    </source>
</evidence>
<dbReference type="InterPro" id="IPR000605">
    <property type="entry name" value="Helicase_SF3_ssDNA/RNA_vir"/>
</dbReference>
<evidence type="ECO:0000256" key="1">
    <source>
        <dbReference type="ARBA" id="ARBA00001936"/>
    </source>
</evidence>
<evidence type="ECO:0000256" key="11">
    <source>
        <dbReference type="ARBA" id="ARBA00022741"/>
    </source>
</evidence>
<evidence type="ECO:0000313" key="22">
    <source>
        <dbReference type="EMBL" id="QQL09541.1"/>
    </source>
</evidence>
<dbReference type="PROSITE" id="PS52020">
    <property type="entry name" value="CRESS_DNA_REP"/>
    <property type="match status" value="1"/>
</dbReference>
<accession>A0A7T7DFV7</accession>
<comment type="catalytic activity">
    <reaction evidence="19">
        <text>ATP + H2O = ADP + phosphate + H(+)</text>
        <dbReference type="Rhea" id="RHEA:13065"/>
        <dbReference type="ChEBI" id="CHEBI:15377"/>
        <dbReference type="ChEBI" id="CHEBI:15378"/>
        <dbReference type="ChEBI" id="CHEBI:30616"/>
        <dbReference type="ChEBI" id="CHEBI:43474"/>
        <dbReference type="ChEBI" id="CHEBI:456216"/>
    </reaction>
</comment>
<evidence type="ECO:0000256" key="19">
    <source>
        <dbReference type="ARBA" id="ARBA00049360"/>
    </source>
</evidence>
<evidence type="ECO:0000256" key="6">
    <source>
        <dbReference type="ARBA" id="ARBA00022679"/>
    </source>
</evidence>
<feature type="compositionally biased region" description="Polar residues" evidence="20">
    <location>
        <begin position="240"/>
        <end position="252"/>
    </location>
</feature>
<keyword evidence="15" id="KW-0238">DNA-binding</keyword>
<keyword evidence="11" id="KW-0547">Nucleotide-binding</keyword>
<evidence type="ECO:0000256" key="18">
    <source>
        <dbReference type="ARBA" id="ARBA00032243"/>
    </source>
</evidence>
<evidence type="ECO:0000256" key="2">
    <source>
        <dbReference type="ARBA" id="ARBA00004147"/>
    </source>
</evidence>
<proteinExistence type="inferred from homology"/>
<feature type="region of interest" description="Disordered" evidence="20">
    <location>
        <begin position="231"/>
        <end position="253"/>
    </location>
</feature>
<dbReference type="GO" id="GO:0003677">
    <property type="term" value="F:DNA binding"/>
    <property type="evidence" value="ECO:0007669"/>
    <property type="project" value="UniProtKB-KW"/>
</dbReference>
<evidence type="ECO:0000256" key="5">
    <source>
        <dbReference type="ARBA" id="ARBA00022562"/>
    </source>
</evidence>
<evidence type="ECO:0000256" key="17">
    <source>
        <dbReference type="ARBA" id="ARBA00030754"/>
    </source>
</evidence>
<evidence type="ECO:0000256" key="14">
    <source>
        <dbReference type="ARBA" id="ARBA00023124"/>
    </source>
</evidence>
<dbReference type="GO" id="GO:0000166">
    <property type="term" value="F:nucleotide binding"/>
    <property type="evidence" value="ECO:0007669"/>
    <property type="project" value="UniProtKB-KW"/>
</dbReference>
<dbReference type="GO" id="GO:0016787">
    <property type="term" value="F:hydrolase activity"/>
    <property type="evidence" value="ECO:0007669"/>
    <property type="project" value="UniProtKB-KW"/>
</dbReference>
<keyword evidence="5" id="KW-1048">Host nucleus</keyword>
<comment type="cofactor">
    <cofactor evidence="1">
        <name>Mn(2+)</name>
        <dbReference type="ChEBI" id="CHEBI:29035"/>
    </cofactor>
</comment>
<keyword evidence="9" id="KW-0540">Nuclease</keyword>
<dbReference type="InterPro" id="IPR049912">
    <property type="entry name" value="CRESS_DNA_REP"/>
</dbReference>
<evidence type="ECO:0000256" key="12">
    <source>
        <dbReference type="ARBA" id="ARBA00022759"/>
    </source>
</evidence>
<organism evidence="22">
    <name type="scientific">Marmot associated feces circular DNA molecule 4</name>
    <dbReference type="NCBI Taxonomy" id="2800895"/>
    <lineage>
        <taxon>Viruses</taxon>
        <taxon>Monodnaviria</taxon>
        <taxon>Shotokuvirae</taxon>
        <taxon>Cressdnaviricota</taxon>
    </lineage>
</organism>
<comment type="subcellular location">
    <subcellularLocation>
        <location evidence="2">Host nucleus</location>
    </subcellularLocation>
</comment>